<organism evidence="2 3">
    <name type="scientific">Bagarius yarrelli</name>
    <name type="common">Goonch</name>
    <name type="synonym">Bagrus yarrelli</name>
    <dbReference type="NCBI Taxonomy" id="175774"/>
    <lineage>
        <taxon>Eukaryota</taxon>
        <taxon>Metazoa</taxon>
        <taxon>Chordata</taxon>
        <taxon>Craniata</taxon>
        <taxon>Vertebrata</taxon>
        <taxon>Euteleostomi</taxon>
        <taxon>Actinopterygii</taxon>
        <taxon>Neopterygii</taxon>
        <taxon>Teleostei</taxon>
        <taxon>Ostariophysi</taxon>
        <taxon>Siluriformes</taxon>
        <taxon>Sisoridae</taxon>
        <taxon>Sisorinae</taxon>
        <taxon>Bagarius</taxon>
    </lineage>
</organism>
<evidence type="ECO:0000313" key="2">
    <source>
        <dbReference type="EMBL" id="TUI23009.1"/>
    </source>
</evidence>
<dbReference type="OrthoDB" id="9947694at2759"/>
<dbReference type="EMBL" id="VCAZ01000373">
    <property type="protein sequence ID" value="TUI23009.1"/>
    <property type="molecule type" value="Genomic_DNA"/>
</dbReference>
<sequence>MESEAGMEEHRTPLGLLTPSQQNGEPAAALDFSKLTSSQFGITPDSFTAFPKHKDKSRVSQLKARRRSTIGVRGSPETNSLIRFRAKQAMKTPPRTPQVCLCLSPHQENFQYPNPLPLSHAFTPPPYN</sequence>
<dbReference type="Proteomes" id="UP000319801">
    <property type="component" value="Unassembled WGS sequence"/>
</dbReference>
<reference evidence="2 3" key="1">
    <citation type="journal article" date="2019" name="Genome Biol. Evol.">
        <title>Whole-Genome Sequencing of the Giant Devil Catfish, Bagarius yarrelli.</title>
        <authorList>
            <person name="Jiang W."/>
            <person name="Lv Y."/>
            <person name="Cheng L."/>
            <person name="Yang K."/>
            <person name="Chao B."/>
            <person name="Wang X."/>
            <person name="Li Y."/>
            <person name="Pan X."/>
            <person name="You X."/>
            <person name="Zhang Y."/>
            <person name="Yang J."/>
            <person name="Li J."/>
            <person name="Zhang X."/>
            <person name="Liu S."/>
            <person name="Sun C."/>
            <person name="Yang J."/>
            <person name="Shi Q."/>
        </authorList>
    </citation>
    <scope>NUCLEOTIDE SEQUENCE [LARGE SCALE GENOMIC DNA]</scope>
    <source>
        <strain evidence="2">JWS20170419001</strain>
        <tissue evidence="2">Muscle</tissue>
    </source>
</reference>
<dbReference type="GO" id="GO:0051301">
    <property type="term" value="P:cell division"/>
    <property type="evidence" value="ECO:0007669"/>
    <property type="project" value="UniProtKB-KW"/>
</dbReference>
<dbReference type="AlphaFoldDB" id="A0A556VWV1"/>
<evidence type="ECO:0000256" key="1">
    <source>
        <dbReference type="SAM" id="MobiDB-lite"/>
    </source>
</evidence>
<feature type="region of interest" description="Disordered" evidence="1">
    <location>
        <begin position="47"/>
        <end position="77"/>
    </location>
</feature>
<proteinExistence type="predicted"/>
<gene>
    <name evidence="2" type="ORF">Baya_16881</name>
</gene>
<keyword evidence="2" id="KW-0131">Cell cycle</keyword>
<evidence type="ECO:0000313" key="3">
    <source>
        <dbReference type="Proteomes" id="UP000319801"/>
    </source>
</evidence>
<feature type="region of interest" description="Disordered" evidence="1">
    <location>
        <begin position="1"/>
        <end position="28"/>
    </location>
</feature>
<keyword evidence="2" id="KW-0132">Cell division</keyword>
<comment type="caution">
    <text evidence="2">The sequence shown here is derived from an EMBL/GenBank/DDBJ whole genome shotgun (WGS) entry which is preliminary data.</text>
</comment>
<accession>A0A556VWV1</accession>
<name>A0A556VWV1_BAGYA</name>
<protein>
    <submittedName>
        <fullName evidence="2">Cell division cycle-associated protein 2</fullName>
    </submittedName>
</protein>
<keyword evidence="3" id="KW-1185">Reference proteome</keyword>